<dbReference type="Proteomes" id="UP000324170">
    <property type="component" value="Unassembled WGS sequence"/>
</dbReference>
<evidence type="ECO:0000313" key="5">
    <source>
        <dbReference type="Proteomes" id="UP000032721"/>
    </source>
</evidence>
<proteinExistence type="predicted"/>
<dbReference type="OrthoDB" id="1430668at2"/>
<dbReference type="STRING" id="351671.XDD1_1696"/>
<dbReference type="KEGG" id="xdo:XDD1_1696"/>
<dbReference type="HOGENOM" id="CLU_116137_0_0_6"/>
<keyword evidence="6" id="KW-1185">Reference proteome</keyword>
<dbReference type="RefSeq" id="WP_148886210.1">
    <property type="nucleotide sequence ID" value="NZ_CAWMED010000001.1"/>
</dbReference>
<feature type="transmembrane region" description="Helical" evidence="1">
    <location>
        <begin position="40"/>
        <end position="61"/>
    </location>
</feature>
<feature type="transmembrane region" description="Helical" evidence="1">
    <location>
        <begin position="12"/>
        <end position="34"/>
    </location>
</feature>
<dbReference type="EMBL" id="FO704550">
    <property type="protein sequence ID" value="CDG17395.1"/>
    <property type="molecule type" value="Genomic_DNA"/>
</dbReference>
<sequence>MLSIVTVMQIVYLINLTSIIIIYILSTYLIYFFSNNEISLTLLSKGLSVTTILIILLGFFWRKIWKHIPILSKILFPDLNGKWDVTIHWQKKKYDKCENCKKCDLCSKPEKDISEGECEIKQSLYNINMIIRTKSSNSKTLSVTPIRSSSLENITLYYIYQNEIKNEIKEPLIYQGAAILEIKLDSNTLEGNYFTSRDTIGKFTLKRPSNK</sequence>
<protein>
    <recommendedName>
        <fullName evidence="2">CD-NTase-associated protein 15 domain-containing protein</fullName>
    </recommendedName>
</protein>
<evidence type="ECO:0000313" key="3">
    <source>
        <dbReference type="EMBL" id="CDG17395.1"/>
    </source>
</evidence>
<gene>
    <name evidence="4" type="ORF">LY16_03419</name>
    <name evidence="3" type="ORF">XDD1_1696</name>
</gene>
<reference evidence="4 6" key="2">
    <citation type="submission" date="2019-07" db="EMBL/GenBank/DDBJ databases">
        <title>Genomic Encyclopedia of Type Strains, Phase I: the one thousand microbial genomes (KMG-I) project.</title>
        <authorList>
            <person name="Kyrpides N."/>
        </authorList>
    </citation>
    <scope>NUCLEOTIDE SEQUENCE [LARGE SCALE GENOMIC DNA]</scope>
    <source>
        <strain evidence="4 6">DSM 17909</strain>
    </source>
</reference>
<keyword evidence="1" id="KW-0812">Transmembrane</keyword>
<dbReference type="EMBL" id="VNHN01000090">
    <property type="protein sequence ID" value="TYO97071.1"/>
    <property type="molecule type" value="Genomic_DNA"/>
</dbReference>
<keyword evidence="1" id="KW-0472">Membrane</keyword>
<evidence type="ECO:0000313" key="6">
    <source>
        <dbReference type="Proteomes" id="UP000324170"/>
    </source>
</evidence>
<dbReference type="Proteomes" id="UP000032721">
    <property type="component" value="Chromosome"/>
</dbReference>
<evidence type="ECO:0000313" key="4">
    <source>
        <dbReference type="EMBL" id="TYO97071.1"/>
    </source>
</evidence>
<name>A0A068QU71_9GAMM</name>
<evidence type="ECO:0000256" key="1">
    <source>
        <dbReference type="SAM" id="Phobius"/>
    </source>
</evidence>
<organism evidence="3 5">
    <name type="scientific">Xenorhabdus doucetiae</name>
    <dbReference type="NCBI Taxonomy" id="351671"/>
    <lineage>
        <taxon>Bacteria</taxon>
        <taxon>Pseudomonadati</taxon>
        <taxon>Pseudomonadota</taxon>
        <taxon>Gammaproteobacteria</taxon>
        <taxon>Enterobacterales</taxon>
        <taxon>Morganellaceae</taxon>
        <taxon>Xenorhabdus</taxon>
    </lineage>
</organism>
<accession>A0A068QU71</accession>
<reference evidence="3 5" key="1">
    <citation type="submission" date="2013-07" db="EMBL/GenBank/DDBJ databases">
        <authorList>
            <person name="Genoscope - CEA"/>
        </authorList>
    </citation>
    <scope>NUCLEOTIDE SEQUENCE [LARGE SCALE GENOMIC DNA]</scope>
    <source>
        <strain evidence="3">FRM16</strain>
        <strain evidence="5">FRM16 / DSM 17909</strain>
    </source>
</reference>
<dbReference type="AlphaFoldDB" id="A0A068QU71"/>
<evidence type="ECO:0000259" key="2">
    <source>
        <dbReference type="Pfam" id="PF18153"/>
    </source>
</evidence>
<dbReference type="Pfam" id="PF18153">
    <property type="entry name" value="Cap15_CD_rec"/>
    <property type="match status" value="1"/>
</dbReference>
<keyword evidence="1" id="KW-1133">Transmembrane helix</keyword>
<dbReference type="InterPro" id="IPR041208">
    <property type="entry name" value="Cap15"/>
</dbReference>
<feature type="domain" description="CD-NTase-associated protein 15" evidence="2">
    <location>
        <begin position="76"/>
        <end position="207"/>
    </location>
</feature>